<feature type="transmembrane region" description="Helical" evidence="1">
    <location>
        <begin position="157"/>
        <end position="176"/>
    </location>
</feature>
<dbReference type="HOGENOM" id="CLU_1005066_0_0_1"/>
<proteinExistence type="predicted"/>
<keyword evidence="3" id="KW-1185">Reference proteome</keyword>
<name>A0A086J2I2_NEMA1</name>
<dbReference type="RefSeq" id="XP_052904905.1">
    <property type="nucleotide sequence ID" value="XM_053049100.1"/>
</dbReference>
<dbReference type="Proteomes" id="UP000054524">
    <property type="component" value="Unassembled WGS sequence"/>
</dbReference>
<keyword evidence="1" id="KW-0812">Transmembrane</keyword>
<keyword evidence="1" id="KW-0472">Membrane</keyword>
<dbReference type="GeneID" id="77676444"/>
<evidence type="ECO:0000313" key="2">
    <source>
        <dbReference type="EMBL" id="KFG26350.1"/>
    </source>
</evidence>
<feature type="transmembrane region" description="Helical" evidence="1">
    <location>
        <begin position="188"/>
        <end position="214"/>
    </location>
</feature>
<protein>
    <submittedName>
        <fullName evidence="2">Uncharacterized protein</fullName>
    </submittedName>
</protein>
<gene>
    <name evidence="2" type="ORF">NESG_01471</name>
</gene>
<feature type="transmembrane region" description="Helical" evidence="1">
    <location>
        <begin position="73"/>
        <end position="97"/>
    </location>
</feature>
<feature type="transmembrane region" description="Helical" evidence="1">
    <location>
        <begin position="109"/>
        <end position="132"/>
    </location>
</feature>
<keyword evidence="1" id="KW-1133">Transmembrane helix</keyword>
<dbReference type="EMBL" id="AKIJ01000003">
    <property type="protein sequence ID" value="KFG26350.1"/>
    <property type="molecule type" value="Genomic_DNA"/>
</dbReference>
<evidence type="ECO:0000256" key="1">
    <source>
        <dbReference type="SAM" id="Phobius"/>
    </source>
</evidence>
<feature type="transmembrane region" description="Helical" evidence="1">
    <location>
        <begin position="234"/>
        <end position="256"/>
    </location>
</feature>
<sequence>MNELLSINRGREINSMESTNTPLNKSIPIDTLIDVTPSDNSTPDNTLIDGTDSNTDEALEISNKKYLEWQYQIYIGACIINSVLLVGYFLLFGVVIIKGFPLDSSHSYSNLQTLFLLGLVLLPMYSVFVHMLRKLFNFYKPANFNSRNISIFTKRTIPIWSITLIVALGSGLSFGSQHKPDISNFRRYFVCAYSLLCMSFMLVAVDMMGAVYSLVHIAMIKDETYEEYKSYIKYTIYASGIVIVLSFFLGCGCYGFSKKLGIFFSKIASQVDSIAKN</sequence>
<accession>A0A086J2I2</accession>
<evidence type="ECO:0000313" key="3">
    <source>
        <dbReference type="Proteomes" id="UP000054524"/>
    </source>
</evidence>
<dbReference type="AlphaFoldDB" id="A0A086J2I2"/>
<reference evidence="2 3" key="1">
    <citation type="journal article" date="2014" name="Genome Announc.">
        <title>Genome Sequence of the Microsporidian Species Nematocida sp1 Strain ERTm6 (ATCC PRA-372).</title>
        <authorList>
            <person name="Bakowski M.A."/>
            <person name="Priest M."/>
            <person name="Young S."/>
            <person name="Cuomo C.A."/>
            <person name="Troemel E.R."/>
        </authorList>
    </citation>
    <scope>NUCLEOTIDE SEQUENCE [LARGE SCALE GENOMIC DNA]</scope>
    <source>
        <strain evidence="2 3">ERTm6</strain>
    </source>
</reference>
<organism evidence="2 3">
    <name type="scientific">Nematocida ausubeli (strain ATCC PRA-371 / ERTm2)</name>
    <name type="common">Nematode killer fungus</name>
    <dbReference type="NCBI Taxonomy" id="1913371"/>
    <lineage>
        <taxon>Eukaryota</taxon>
        <taxon>Fungi</taxon>
        <taxon>Fungi incertae sedis</taxon>
        <taxon>Microsporidia</taxon>
        <taxon>Nematocida</taxon>
    </lineage>
</organism>
<comment type="caution">
    <text evidence="2">The sequence shown here is derived from an EMBL/GenBank/DDBJ whole genome shotgun (WGS) entry which is preliminary data.</text>
</comment>